<evidence type="ECO:0000313" key="1">
    <source>
        <dbReference type="EMBL" id="TNN57265.1"/>
    </source>
</evidence>
<accession>A0A4Z2GVZ0</accession>
<organism evidence="1 2">
    <name type="scientific">Liparis tanakae</name>
    <name type="common">Tanaka's snailfish</name>
    <dbReference type="NCBI Taxonomy" id="230148"/>
    <lineage>
        <taxon>Eukaryota</taxon>
        <taxon>Metazoa</taxon>
        <taxon>Chordata</taxon>
        <taxon>Craniata</taxon>
        <taxon>Vertebrata</taxon>
        <taxon>Euteleostomi</taxon>
        <taxon>Actinopterygii</taxon>
        <taxon>Neopterygii</taxon>
        <taxon>Teleostei</taxon>
        <taxon>Neoteleostei</taxon>
        <taxon>Acanthomorphata</taxon>
        <taxon>Eupercaria</taxon>
        <taxon>Perciformes</taxon>
        <taxon>Cottioidei</taxon>
        <taxon>Cottales</taxon>
        <taxon>Liparidae</taxon>
        <taxon>Liparis</taxon>
    </lineage>
</organism>
<dbReference type="AlphaFoldDB" id="A0A4Z2GVZ0"/>
<keyword evidence="2" id="KW-1185">Reference proteome</keyword>
<sequence length="61" mass="7093">MSWYQNSSSPPRAGIEATTCRWTFDRVEKFKLYKEMNGAFKGAHVGLKKERDFVYASETIK</sequence>
<comment type="caution">
    <text evidence="1">The sequence shown here is derived from an EMBL/GenBank/DDBJ whole genome shotgun (WGS) entry which is preliminary data.</text>
</comment>
<name>A0A4Z2GVZ0_9TELE</name>
<proteinExistence type="predicted"/>
<reference evidence="1 2" key="1">
    <citation type="submission" date="2019-03" db="EMBL/GenBank/DDBJ databases">
        <title>First draft genome of Liparis tanakae, snailfish: a comprehensive survey of snailfish specific genes.</title>
        <authorList>
            <person name="Kim W."/>
            <person name="Song I."/>
            <person name="Jeong J.-H."/>
            <person name="Kim D."/>
            <person name="Kim S."/>
            <person name="Ryu S."/>
            <person name="Song J.Y."/>
            <person name="Lee S.K."/>
        </authorList>
    </citation>
    <scope>NUCLEOTIDE SEQUENCE [LARGE SCALE GENOMIC DNA]</scope>
    <source>
        <tissue evidence="1">Muscle</tissue>
    </source>
</reference>
<dbReference type="EMBL" id="SRLO01000409">
    <property type="protein sequence ID" value="TNN57265.1"/>
    <property type="molecule type" value="Genomic_DNA"/>
</dbReference>
<dbReference type="Proteomes" id="UP000314294">
    <property type="component" value="Unassembled WGS sequence"/>
</dbReference>
<evidence type="ECO:0000313" key="2">
    <source>
        <dbReference type="Proteomes" id="UP000314294"/>
    </source>
</evidence>
<gene>
    <name evidence="1" type="ORF">EYF80_032524</name>
</gene>
<protein>
    <submittedName>
        <fullName evidence="1">Uncharacterized protein</fullName>
    </submittedName>
</protein>